<accession>A0A917HVG1</accession>
<evidence type="ECO:0000313" key="6">
    <source>
        <dbReference type="Proteomes" id="UP000660862"/>
    </source>
</evidence>
<organism evidence="5 6">
    <name type="scientific">Parapedobacter pyrenivorans</name>
    <dbReference type="NCBI Taxonomy" id="1305674"/>
    <lineage>
        <taxon>Bacteria</taxon>
        <taxon>Pseudomonadati</taxon>
        <taxon>Bacteroidota</taxon>
        <taxon>Sphingobacteriia</taxon>
        <taxon>Sphingobacteriales</taxon>
        <taxon>Sphingobacteriaceae</taxon>
        <taxon>Parapedobacter</taxon>
    </lineage>
</organism>
<evidence type="ECO:0000256" key="2">
    <source>
        <dbReference type="ARBA" id="ARBA00023002"/>
    </source>
</evidence>
<dbReference type="Gene3D" id="3.40.605.10">
    <property type="entry name" value="Aldehyde Dehydrogenase, Chain A, domain 1"/>
    <property type="match status" value="1"/>
</dbReference>
<dbReference type="SUPFAM" id="SSF53720">
    <property type="entry name" value="ALDH-like"/>
    <property type="match status" value="1"/>
</dbReference>
<dbReference type="Pfam" id="PF00171">
    <property type="entry name" value="Aldedh"/>
    <property type="match status" value="1"/>
</dbReference>
<dbReference type="InterPro" id="IPR016161">
    <property type="entry name" value="Ald_DH/histidinol_DH"/>
</dbReference>
<dbReference type="InterPro" id="IPR016160">
    <property type="entry name" value="Ald_DH_CS_CYS"/>
</dbReference>
<feature type="domain" description="Aldehyde dehydrogenase" evidence="4">
    <location>
        <begin position="22"/>
        <end position="484"/>
    </location>
</feature>
<gene>
    <name evidence="5" type="primary">iolA2</name>
    <name evidence="5" type="ORF">GCM10007415_24910</name>
</gene>
<dbReference type="Proteomes" id="UP000660862">
    <property type="component" value="Unassembled WGS sequence"/>
</dbReference>
<dbReference type="CDD" id="cd07085">
    <property type="entry name" value="ALDH_F6_MMSDH"/>
    <property type="match status" value="1"/>
</dbReference>
<dbReference type="FunFam" id="3.40.309.10:FF:000002">
    <property type="entry name" value="Methylmalonate-semialdehyde dehydrogenase (Acylating)"/>
    <property type="match status" value="1"/>
</dbReference>
<dbReference type="InterPro" id="IPR016163">
    <property type="entry name" value="Ald_DH_C"/>
</dbReference>
<dbReference type="PANTHER" id="PTHR43866">
    <property type="entry name" value="MALONATE-SEMIALDEHYDE DEHYDROGENASE"/>
    <property type="match status" value="1"/>
</dbReference>
<reference evidence="5" key="2">
    <citation type="submission" date="2020-09" db="EMBL/GenBank/DDBJ databases">
        <authorList>
            <person name="Sun Q."/>
            <person name="Zhou Y."/>
        </authorList>
    </citation>
    <scope>NUCLEOTIDE SEQUENCE</scope>
    <source>
        <strain evidence="5">CGMCC 1.12195</strain>
    </source>
</reference>
<name>A0A917HVG1_9SPHI</name>
<dbReference type="Gene3D" id="3.40.309.10">
    <property type="entry name" value="Aldehyde Dehydrogenase, Chain A, domain 2"/>
    <property type="match status" value="1"/>
</dbReference>
<dbReference type="InterPro" id="IPR015590">
    <property type="entry name" value="Aldehyde_DH_dom"/>
</dbReference>
<dbReference type="InterPro" id="IPR010061">
    <property type="entry name" value="MeMal-semiAld_DH"/>
</dbReference>
<dbReference type="EC" id="1.2.1.27" evidence="1"/>
<reference evidence="5" key="1">
    <citation type="journal article" date="2014" name="Int. J. Syst. Evol. Microbiol.">
        <title>Complete genome sequence of Corynebacterium casei LMG S-19264T (=DSM 44701T), isolated from a smear-ripened cheese.</title>
        <authorList>
            <consortium name="US DOE Joint Genome Institute (JGI-PGF)"/>
            <person name="Walter F."/>
            <person name="Albersmeier A."/>
            <person name="Kalinowski J."/>
            <person name="Ruckert C."/>
        </authorList>
    </citation>
    <scope>NUCLEOTIDE SEQUENCE</scope>
    <source>
        <strain evidence="5">CGMCC 1.12195</strain>
    </source>
</reference>
<keyword evidence="2" id="KW-0560">Oxidoreductase</keyword>
<dbReference type="RefSeq" id="WP_188506375.1">
    <property type="nucleotide sequence ID" value="NZ_BMER01000002.1"/>
</dbReference>
<evidence type="ECO:0000256" key="3">
    <source>
        <dbReference type="ARBA" id="ARBA00023027"/>
    </source>
</evidence>
<sequence length="499" mass="53769">MEKATDFIGRFNHVPLLIGNQWTGSGGNDTTPVYNPSKGQVIAHTPSGIAEDVDRAVKAAKDAFPSWAAVPAPKRADTLFHYRELLAQHMEHIAWLITLENGKTMEEARGDIRRGFEVVEFACGIAHLTKGENLGQLAAEIDGLTMREPLGVCVGISPFNFPAMVAMWMFPLAIACGNTFVLKPSEKVPLTALYLADLLVKAGLPAGVFNVVHGGREVVEALCVHPDVAAISFVGSSEIALRVYQLGTSRGKRVQAGGGAKNVHIVMPDADFDSAVRAVVGAAFGCSGQRCMAGSTLMIPNGTDAAFLQQLKEAVDQLLVGDTTGQLDVQMGPVIDGQARDRISDTIQHAVSQGAKAMSDGRTHQDTDGFFLLPTLLDEVSPDMEVFHREVFGPVLSIVHTSTLDESIRLANKLPFGNGATIYTSNGGAARKFAREMKCGMIGVNVGVPAPMAIFPFSGWNQSFYGDLHLQGTEGILFYTRQKVLLSRWDTNYERINGW</sequence>
<keyword evidence="3" id="KW-0520">NAD</keyword>
<dbReference type="GO" id="GO:0004491">
    <property type="term" value="F:methylmalonate-semialdehyde dehydrogenase (acylating, NAD) activity"/>
    <property type="evidence" value="ECO:0007669"/>
    <property type="project" value="UniProtKB-EC"/>
</dbReference>
<keyword evidence="6" id="KW-1185">Reference proteome</keyword>
<dbReference type="NCBIfam" id="TIGR01722">
    <property type="entry name" value="MMSDH"/>
    <property type="match status" value="1"/>
</dbReference>
<dbReference type="PROSITE" id="PS00070">
    <property type="entry name" value="ALDEHYDE_DEHYDR_CYS"/>
    <property type="match status" value="1"/>
</dbReference>
<protein>
    <recommendedName>
        <fullName evidence="1">methylmalonate-semialdehyde dehydrogenase (CoA acylating)</fullName>
        <ecNumber evidence="1">1.2.1.27</ecNumber>
    </recommendedName>
</protein>
<dbReference type="PANTHER" id="PTHR43866:SF4">
    <property type="entry name" value="MALONATE-SEMIALDEHYDE DEHYDROGENASE"/>
    <property type="match status" value="1"/>
</dbReference>
<proteinExistence type="predicted"/>
<dbReference type="AlphaFoldDB" id="A0A917HVG1"/>
<evidence type="ECO:0000313" key="5">
    <source>
        <dbReference type="EMBL" id="GGG89697.1"/>
    </source>
</evidence>
<comment type="caution">
    <text evidence="5">The sequence shown here is derived from an EMBL/GenBank/DDBJ whole genome shotgun (WGS) entry which is preliminary data.</text>
</comment>
<dbReference type="GO" id="GO:0006574">
    <property type="term" value="P:L-valine catabolic process"/>
    <property type="evidence" value="ECO:0007669"/>
    <property type="project" value="TreeGrafter"/>
</dbReference>
<evidence type="ECO:0000259" key="4">
    <source>
        <dbReference type="Pfam" id="PF00171"/>
    </source>
</evidence>
<dbReference type="InterPro" id="IPR016162">
    <property type="entry name" value="Ald_DH_N"/>
</dbReference>
<evidence type="ECO:0000256" key="1">
    <source>
        <dbReference type="ARBA" id="ARBA00013048"/>
    </source>
</evidence>
<dbReference type="EMBL" id="BMER01000002">
    <property type="protein sequence ID" value="GGG89697.1"/>
    <property type="molecule type" value="Genomic_DNA"/>
</dbReference>
<dbReference type="GO" id="GO:0006210">
    <property type="term" value="P:thymine catabolic process"/>
    <property type="evidence" value="ECO:0007669"/>
    <property type="project" value="TreeGrafter"/>
</dbReference>
<dbReference type="FunFam" id="3.40.605.10:FF:000003">
    <property type="entry name" value="Methylmalonate-semialdehyde dehydrogenase [acylating]"/>
    <property type="match status" value="1"/>
</dbReference>